<dbReference type="PROSITE" id="PS51790">
    <property type="entry name" value="MSRB"/>
    <property type="match status" value="1"/>
</dbReference>
<dbReference type="Proteomes" id="UP000259273">
    <property type="component" value="Unassembled WGS sequence"/>
</dbReference>
<dbReference type="AlphaFoldDB" id="A0A3C1KIQ8"/>
<dbReference type="InterPro" id="IPR028427">
    <property type="entry name" value="Met_Sox_Rdtase_MsrB"/>
</dbReference>
<dbReference type="FunFam" id="2.170.150.20:FF:000001">
    <property type="entry name" value="Peptide methionine sulfoxide reductase MsrB"/>
    <property type="match status" value="1"/>
</dbReference>
<evidence type="ECO:0000313" key="11">
    <source>
        <dbReference type="EMBL" id="HAN26505.1"/>
    </source>
</evidence>
<evidence type="ECO:0000256" key="9">
    <source>
        <dbReference type="ARBA" id="ARBA00075819"/>
    </source>
</evidence>
<reference evidence="11 12" key="1">
    <citation type="journal article" date="2018" name="Nat. Biotechnol.">
        <title>A standardized bacterial taxonomy based on genome phylogeny substantially revises the tree of life.</title>
        <authorList>
            <person name="Parks D.H."/>
            <person name="Chuvochina M."/>
            <person name="Waite D.W."/>
            <person name="Rinke C."/>
            <person name="Skarshewski A."/>
            <person name="Chaumeil P.A."/>
            <person name="Hugenholtz P."/>
        </authorList>
    </citation>
    <scope>NUCLEOTIDE SEQUENCE [LARGE SCALE GENOMIC DNA]</scope>
    <source>
        <strain evidence="11">UBA9158</strain>
    </source>
</reference>
<keyword evidence="7" id="KW-0560">Oxidoreductase</keyword>
<dbReference type="PANTHER" id="PTHR10173:SF52">
    <property type="entry name" value="METHIONINE-R-SULFOXIDE REDUCTASE B1"/>
    <property type="match status" value="1"/>
</dbReference>
<sequence>MLTWNEICRLANEGNPEPDTRLQRSNEEWAALLTPEQYHVTRQAGTERAFSNEMCSRFEPGDYACVCCGTLLFDSEQKFESGSGWPSFTQPVKANVIAYHNDHGFGRTRIETTCNTCDAHLGHVFPDGPPPSGLRYCMNAVALRKLADAEDAQ</sequence>
<dbReference type="STRING" id="1121937.GCA_000423125_01270"/>
<evidence type="ECO:0000256" key="5">
    <source>
        <dbReference type="ARBA" id="ARBA00022723"/>
    </source>
</evidence>
<dbReference type="SUPFAM" id="SSF51316">
    <property type="entry name" value="Mss4-like"/>
    <property type="match status" value="1"/>
</dbReference>
<dbReference type="GO" id="GO:0005737">
    <property type="term" value="C:cytoplasm"/>
    <property type="evidence" value="ECO:0007669"/>
    <property type="project" value="TreeGrafter"/>
</dbReference>
<dbReference type="EMBL" id="DMND01000038">
    <property type="protein sequence ID" value="HAN26505.1"/>
    <property type="molecule type" value="Genomic_DNA"/>
</dbReference>
<evidence type="ECO:0000256" key="3">
    <source>
        <dbReference type="ARBA" id="ARBA00012499"/>
    </source>
</evidence>
<name>A0A3C1KIQ8_9GAMM</name>
<dbReference type="GO" id="GO:0046872">
    <property type="term" value="F:metal ion binding"/>
    <property type="evidence" value="ECO:0007669"/>
    <property type="project" value="UniProtKB-KW"/>
</dbReference>
<evidence type="ECO:0000256" key="8">
    <source>
        <dbReference type="ARBA" id="ARBA00048488"/>
    </source>
</evidence>
<comment type="catalytic activity">
    <reaction evidence="8">
        <text>L-methionyl-[protein] + [thioredoxin]-disulfide + H2O = L-methionyl-(R)-S-oxide-[protein] + [thioredoxin]-dithiol</text>
        <dbReference type="Rhea" id="RHEA:24164"/>
        <dbReference type="Rhea" id="RHEA-COMP:10698"/>
        <dbReference type="Rhea" id="RHEA-COMP:10700"/>
        <dbReference type="Rhea" id="RHEA-COMP:12313"/>
        <dbReference type="Rhea" id="RHEA-COMP:12314"/>
        <dbReference type="ChEBI" id="CHEBI:15377"/>
        <dbReference type="ChEBI" id="CHEBI:16044"/>
        <dbReference type="ChEBI" id="CHEBI:29950"/>
        <dbReference type="ChEBI" id="CHEBI:45764"/>
        <dbReference type="ChEBI" id="CHEBI:50058"/>
        <dbReference type="EC" id="1.8.4.12"/>
    </reaction>
</comment>
<evidence type="ECO:0000256" key="1">
    <source>
        <dbReference type="ARBA" id="ARBA00001947"/>
    </source>
</evidence>
<keyword evidence="6" id="KW-0862">Zinc</keyword>
<dbReference type="InterPro" id="IPR002579">
    <property type="entry name" value="Met_Sox_Rdtase_MsrB_dom"/>
</dbReference>
<evidence type="ECO:0000256" key="2">
    <source>
        <dbReference type="ARBA" id="ARBA00007174"/>
    </source>
</evidence>
<evidence type="ECO:0000259" key="10">
    <source>
        <dbReference type="PROSITE" id="PS51790"/>
    </source>
</evidence>
<dbReference type="GO" id="GO:0030091">
    <property type="term" value="P:protein repair"/>
    <property type="evidence" value="ECO:0007669"/>
    <property type="project" value="InterPro"/>
</dbReference>
<feature type="domain" description="MsrB" evidence="10">
    <location>
        <begin position="26"/>
        <end position="148"/>
    </location>
</feature>
<evidence type="ECO:0000256" key="4">
    <source>
        <dbReference type="ARBA" id="ARBA00021130"/>
    </source>
</evidence>
<organism evidence="11 12">
    <name type="scientific">Haliea salexigens</name>
    <dbReference type="NCBI Taxonomy" id="287487"/>
    <lineage>
        <taxon>Bacteria</taxon>
        <taxon>Pseudomonadati</taxon>
        <taxon>Pseudomonadota</taxon>
        <taxon>Gammaproteobacteria</taxon>
        <taxon>Cellvibrionales</taxon>
        <taxon>Halieaceae</taxon>
        <taxon>Haliea</taxon>
    </lineage>
</organism>
<evidence type="ECO:0000256" key="7">
    <source>
        <dbReference type="ARBA" id="ARBA00023002"/>
    </source>
</evidence>
<dbReference type="GO" id="GO:0033743">
    <property type="term" value="F:peptide-methionine (R)-S-oxide reductase activity"/>
    <property type="evidence" value="ECO:0007669"/>
    <property type="project" value="UniProtKB-EC"/>
</dbReference>
<dbReference type="EC" id="1.8.4.12" evidence="3"/>
<proteinExistence type="inferred from homology"/>
<dbReference type="NCBIfam" id="TIGR00357">
    <property type="entry name" value="peptide-methionine (R)-S-oxide reductase MsrB"/>
    <property type="match status" value="1"/>
</dbReference>
<dbReference type="Pfam" id="PF01641">
    <property type="entry name" value="SelR"/>
    <property type="match status" value="1"/>
</dbReference>
<comment type="caution">
    <text evidence="11">The sequence shown here is derived from an EMBL/GenBank/DDBJ whole genome shotgun (WGS) entry which is preliminary data.</text>
</comment>
<comment type="similarity">
    <text evidence="2">Belongs to the MsrB Met sulfoxide reductase family.</text>
</comment>
<dbReference type="PANTHER" id="PTHR10173">
    <property type="entry name" value="METHIONINE SULFOXIDE REDUCTASE"/>
    <property type="match status" value="1"/>
</dbReference>
<gene>
    <name evidence="11" type="primary">msrB</name>
    <name evidence="11" type="ORF">DCP75_02025</name>
</gene>
<comment type="cofactor">
    <cofactor evidence="1">
        <name>Zn(2+)</name>
        <dbReference type="ChEBI" id="CHEBI:29105"/>
    </cofactor>
</comment>
<evidence type="ECO:0000256" key="6">
    <source>
        <dbReference type="ARBA" id="ARBA00022833"/>
    </source>
</evidence>
<dbReference type="GO" id="GO:0006979">
    <property type="term" value="P:response to oxidative stress"/>
    <property type="evidence" value="ECO:0007669"/>
    <property type="project" value="InterPro"/>
</dbReference>
<keyword evidence="5" id="KW-0479">Metal-binding</keyword>
<accession>A0A3C1KIQ8</accession>
<evidence type="ECO:0000313" key="12">
    <source>
        <dbReference type="Proteomes" id="UP000259273"/>
    </source>
</evidence>
<dbReference type="Gene3D" id="2.170.150.20">
    <property type="entry name" value="Peptide methionine sulfoxide reductase"/>
    <property type="match status" value="1"/>
</dbReference>
<dbReference type="InterPro" id="IPR011057">
    <property type="entry name" value="Mss4-like_sf"/>
</dbReference>
<protein>
    <recommendedName>
        <fullName evidence="4">Peptide methionine sulfoxide reductase MsrB</fullName>
        <ecNumber evidence="3">1.8.4.12</ecNumber>
    </recommendedName>
    <alternativeName>
        <fullName evidence="9">Peptide-methionine (R)-S-oxide reductase</fullName>
    </alternativeName>
</protein>